<organism evidence="2 3">
    <name type="scientific">Trebonia kvetii</name>
    <dbReference type="NCBI Taxonomy" id="2480626"/>
    <lineage>
        <taxon>Bacteria</taxon>
        <taxon>Bacillati</taxon>
        <taxon>Actinomycetota</taxon>
        <taxon>Actinomycetes</taxon>
        <taxon>Streptosporangiales</taxon>
        <taxon>Treboniaceae</taxon>
        <taxon>Trebonia</taxon>
    </lineage>
</organism>
<proteinExistence type="predicted"/>
<feature type="transmembrane region" description="Helical" evidence="1">
    <location>
        <begin position="66"/>
        <end position="85"/>
    </location>
</feature>
<evidence type="ECO:0000256" key="1">
    <source>
        <dbReference type="SAM" id="Phobius"/>
    </source>
</evidence>
<name>A0A6P2BQH9_9ACTN</name>
<keyword evidence="1" id="KW-0812">Transmembrane</keyword>
<comment type="caution">
    <text evidence="2">The sequence shown here is derived from an EMBL/GenBank/DDBJ whole genome shotgun (WGS) entry which is preliminary data.</text>
</comment>
<evidence type="ECO:0000313" key="2">
    <source>
        <dbReference type="EMBL" id="TVZ00691.1"/>
    </source>
</evidence>
<keyword evidence="1" id="KW-1133">Transmembrane helix</keyword>
<accession>A0A6P2BQH9</accession>
<protein>
    <submittedName>
        <fullName evidence="2">Uncharacterized protein</fullName>
    </submittedName>
</protein>
<sequence length="92" mass="9851">MPAAGPVRLVAALVRVSLSRNTSHEKQRKKAEAIMRIGSILLIIWLVIGLIAAAQRNYFNEKVSCASAGTVIVTILAGPLNYVGVNPKLSCH</sequence>
<keyword evidence="1" id="KW-0472">Membrane</keyword>
<feature type="transmembrane region" description="Helical" evidence="1">
    <location>
        <begin position="33"/>
        <end position="54"/>
    </location>
</feature>
<reference evidence="2 3" key="1">
    <citation type="submission" date="2018-11" db="EMBL/GenBank/DDBJ databases">
        <title>Trebonia kvetii gen.nov., sp.nov., a novel acidophilic actinobacterium, and proposal of the new actinobacterial family Treboniaceae fam. nov.</title>
        <authorList>
            <person name="Rapoport D."/>
            <person name="Sagova-Mareckova M."/>
            <person name="Sedlacek I."/>
            <person name="Provaznik J."/>
            <person name="Kralova S."/>
            <person name="Pavlinic D."/>
            <person name="Benes V."/>
            <person name="Kopecky J."/>
        </authorList>
    </citation>
    <scope>NUCLEOTIDE SEQUENCE [LARGE SCALE GENOMIC DNA]</scope>
    <source>
        <strain evidence="2 3">15Tr583</strain>
    </source>
</reference>
<dbReference type="Proteomes" id="UP000460272">
    <property type="component" value="Unassembled WGS sequence"/>
</dbReference>
<dbReference type="EMBL" id="RPFW01000008">
    <property type="protein sequence ID" value="TVZ00691.1"/>
    <property type="molecule type" value="Genomic_DNA"/>
</dbReference>
<dbReference type="AlphaFoldDB" id="A0A6P2BQH9"/>
<gene>
    <name evidence="2" type="ORF">EAS64_35605</name>
</gene>
<dbReference type="OrthoDB" id="4950701at2"/>
<evidence type="ECO:0000313" key="3">
    <source>
        <dbReference type="Proteomes" id="UP000460272"/>
    </source>
</evidence>
<keyword evidence="3" id="KW-1185">Reference proteome</keyword>
<dbReference type="RefSeq" id="WP_145860347.1">
    <property type="nucleotide sequence ID" value="NZ_RPFW01000008.1"/>
</dbReference>